<evidence type="ECO:0000313" key="2">
    <source>
        <dbReference type="EMBL" id="GLY90030.1"/>
    </source>
</evidence>
<reference evidence="2" key="1">
    <citation type="submission" date="2023-03" db="EMBL/GenBank/DDBJ databases">
        <title>Actinoallomurus iriomotensis NBRC 103684.</title>
        <authorList>
            <person name="Ichikawa N."/>
            <person name="Sato H."/>
            <person name="Tonouchi N."/>
        </authorList>
    </citation>
    <scope>NUCLEOTIDE SEQUENCE</scope>
    <source>
        <strain evidence="2">NBRC 103684</strain>
    </source>
</reference>
<feature type="region of interest" description="Disordered" evidence="1">
    <location>
        <begin position="1"/>
        <end position="67"/>
    </location>
</feature>
<organism evidence="2 3">
    <name type="scientific">Actinoallomurus iriomotensis</name>
    <dbReference type="NCBI Taxonomy" id="478107"/>
    <lineage>
        <taxon>Bacteria</taxon>
        <taxon>Bacillati</taxon>
        <taxon>Actinomycetota</taxon>
        <taxon>Actinomycetes</taxon>
        <taxon>Streptosporangiales</taxon>
        <taxon>Thermomonosporaceae</taxon>
        <taxon>Actinoallomurus</taxon>
    </lineage>
</organism>
<accession>A0A9W6S801</accession>
<sequence>MAPIVGVKDRNGLDGVTARQGAPGRPQRGNGSEGGTSAGSRAGRSDFCQPGPIETDGLSTTHREVPR</sequence>
<evidence type="ECO:0000313" key="3">
    <source>
        <dbReference type="Proteomes" id="UP001165074"/>
    </source>
</evidence>
<protein>
    <submittedName>
        <fullName evidence="2">Uncharacterized protein</fullName>
    </submittedName>
</protein>
<dbReference type="Proteomes" id="UP001165074">
    <property type="component" value="Unassembled WGS sequence"/>
</dbReference>
<evidence type="ECO:0000256" key="1">
    <source>
        <dbReference type="SAM" id="MobiDB-lite"/>
    </source>
</evidence>
<gene>
    <name evidence="2" type="ORF">Airi02_079590</name>
</gene>
<dbReference type="AlphaFoldDB" id="A0A9W6S801"/>
<comment type="caution">
    <text evidence="2">The sequence shown here is derived from an EMBL/GenBank/DDBJ whole genome shotgun (WGS) entry which is preliminary data.</text>
</comment>
<dbReference type="EMBL" id="BSTK01000015">
    <property type="protein sequence ID" value="GLY90030.1"/>
    <property type="molecule type" value="Genomic_DNA"/>
</dbReference>
<name>A0A9W6S801_9ACTN</name>
<proteinExistence type="predicted"/>
<keyword evidence="3" id="KW-1185">Reference proteome</keyword>